<evidence type="ECO:0000313" key="8">
    <source>
        <dbReference type="EMBL" id="SFP21567.1"/>
    </source>
</evidence>
<feature type="transmembrane region" description="Helical" evidence="7">
    <location>
        <begin position="63"/>
        <end position="85"/>
    </location>
</feature>
<dbReference type="Gene3D" id="1.10.3470.10">
    <property type="entry name" value="ABC transporter involved in vitamin B12 uptake, BtuC"/>
    <property type="match status" value="1"/>
</dbReference>
<comment type="subcellular location">
    <subcellularLocation>
        <location evidence="6">Cell membrane</location>
        <topology evidence="6">Multi-pass membrane protein</topology>
    </subcellularLocation>
    <subcellularLocation>
        <location evidence="1">Membrane</location>
        <topology evidence="1">Multi-pass membrane protein</topology>
    </subcellularLocation>
</comment>
<dbReference type="PANTHER" id="PTHR30477">
    <property type="entry name" value="ABC-TRANSPORTER METAL-BINDING PROTEIN"/>
    <property type="match status" value="1"/>
</dbReference>
<evidence type="ECO:0000256" key="5">
    <source>
        <dbReference type="ARBA" id="ARBA00023136"/>
    </source>
</evidence>
<evidence type="ECO:0000313" key="9">
    <source>
        <dbReference type="Proteomes" id="UP000198892"/>
    </source>
</evidence>
<keyword evidence="3 6" id="KW-0812">Transmembrane</keyword>
<keyword evidence="9" id="KW-1185">Reference proteome</keyword>
<dbReference type="EMBL" id="FOXD01000003">
    <property type="protein sequence ID" value="SFP21567.1"/>
    <property type="molecule type" value="Genomic_DNA"/>
</dbReference>
<evidence type="ECO:0000256" key="1">
    <source>
        <dbReference type="ARBA" id="ARBA00004141"/>
    </source>
</evidence>
<protein>
    <submittedName>
        <fullName evidence="8">Zinc transport system permease protein</fullName>
    </submittedName>
</protein>
<name>A0A1I5NIK9_9BACI</name>
<dbReference type="InterPro" id="IPR037294">
    <property type="entry name" value="ABC_BtuC-like"/>
</dbReference>
<evidence type="ECO:0000256" key="3">
    <source>
        <dbReference type="ARBA" id="ARBA00022692"/>
    </source>
</evidence>
<dbReference type="SUPFAM" id="SSF81345">
    <property type="entry name" value="ABC transporter involved in vitamin B12 uptake, BtuC"/>
    <property type="match status" value="1"/>
</dbReference>
<sequence length="290" mass="31031">MEAFLQYDFLRNALIAGILIGFTAPVLGVFIVVRRLALLTDALSHITLTGIAFHLFLSQTLSVLTGLSPVYMGMIFAAAGSLFIEKLRTVYTAYQELAVPIILSSAIGLGVIFISLADGFNQDLFAYLFGSVIAVSKGDLGAVTGIAIFVTIVLILFYKQLLFIAFDENQARVSGIPVKSMNLLFIIMTALVIATSMQLVGILLVSSLMTLPVAAALQAAKSFRQMFVYSVIVGEASVLIGMISAFYLDVSSGGMIVLAALVLLLASMLYRKASGRAVFHPGRQKEAAVE</sequence>
<evidence type="ECO:0000256" key="4">
    <source>
        <dbReference type="ARBA" id="ARBA00022989"/>
    </source>
</evidence>
<gene>
    <name evidence="8" type="ORF">SAMN05518683_103158</name>
</gene>
<dbReference type="OrthoDB" id="9798540at2"/>
<feature type="transmembrane region" description="Helical" evidence="7">
    <location>
        <begin position="200"/>
        <end position="220"/>
    </location>
</feature>
<feature type="transmembrane region" description="Helical" evidence="7">
    <location>
        <begin position="253"/>
        <end position="270"/>
    </location>
</feature>
<dbReference type="GO" id="GO:0010043">
    <property type="term" value="P:response to zinc ion"/>
    <property type="evidence" value="ECO:0007669"/>
    <property type="project" value="TreeGrafter"/>
</dbReference>
<feature type="transmembrane region" description="Helical" evidence="7">
    <location>
        <begin position="140"/>
        <end position="164"/>
    </location>
</feature>
<evidence type="ECO:0000256" key="7">
    <source>
        <dbReference type="SAM" id="Phobius"/>
    </source>
</evidence>
<dbReference type="AlphaFoldDB" id="A0A1I5NIK9"/>
<feature type="transmembrane region" description="Helical" evidence="7">
    <location>
        <begin position="176"/>
        <end position="194"/>
    </location>
</feature>
<keyword evidence="6" id="KW-0813">Transport</keyword>
<evidence type="ECO:0000256" key="2">
    <source>
        <dbReference type="ARBA" id="ARBA00008034"/>
    </source>
</evidence>
<dbReference type="Proteomes" id="UP000198892">
    <property type="component" value="Unassembled WGS sequence"/>
</dbReference>
<keyword evidence="5 7" id="KW-0472">Membrane</keyword>
<dbReference type="CDD" id="cd06550">
    <property type="entry name" value="TM_ABC_iron-siderophores_like"/>
    <property type="match status" value="1"/>
</dbReference>
<dbReference type="Pfam" id="PF00950">
    <property type="entry name" value="ABC-3"/>
    <property type="match status" value="1"/>
</dbReference>
<accession>A0A1I5NIK9</accession>
<keyword evidence="4 7" id="KW-1133">Transmembrane helix</keyword>
<reference evidence="9" key="1">
    <citation type="submission" date="2016-10" db="EMBL/GenBank/DDBJ databases">
        <authorList>
            <person name="Varghese N."/>
            <person name="Submissions S."/>
        </authorList>
    </citation>
    <scope>NUCLEOTIDE SEQUENCE [LARGE SCALE GENOMIC DNA]</scope>
    <source>
        <strain evidence="9">S7</strain>
    </source>
</reference>
<feature type="transmembrane region" description="Helical" evidence="7">
    <location>
        <begin position="227"/>
        <end position="247"/>
    </location>
</feature>
<dbReference type="RefSeq" id="WP_093335311.1">
    <property type="nucleotide sequence ID" value="NZ_FOXD01000003.1"/>
</dbReference>
<dbReference type="PANTHER" id="PTHR30477:SF22">
    <property type="entry name" value="METAL ABC TRANSPORTER PERMEASE"/>
    <property type="match status" value="1"/>
</dbReference>
<evidence type="ECO:0000256" key="6">
    <source>
        <dbReference type="RuleBase" id="RU003943"/>
    </source>
</evidence>
<comment type="similarity">
    <text evidence="2 6">Belongs to the ABC-3 integral membrane protein family.</text>
</comment>
<proteinExistence type="inferred from homology"/>
<organism evidence="8 9">
    <name type="scientific">Salibacterium halotolerans</name>
    <dbReference type="NCBI Taxonomy" id="1884432"/>
    <lineage>
        <taxon>Bacteria</taxon>
        <taxon>Bacillati</taxon>
        <taxon>Bacillota</taxon>
        <taxon>Bacilli</taxon>
        <taxon>Bacillales</taxon>
        <taxon>Bacillaceae</taxon>
    </lineage>
</organism>
<dbReference type="InterPro" id="IPR001626">
    <property type="entry name" value="ABC_TroCD"/>
</dbReference>
<dbReference type="GO" id="GO:0043190">
    <property type="term" value="C:ATP-binding cassette (ABC) transporter complex"/>
    <property type="evidence" value="ECO:0007669"/>
    <property type="project" value="InterPro"/>
</dbReference>
<feature type="transmembrane region" description="Helical" evidence="7">
    <location>
        <begin position="12"/>
        <end position="33"/>
    </location>
</feature>
<feature type="transmembrane region" description="Helical" evidence="7">
    <location>
        <begin position="97"/>
        <end position="120"/>
    </location>
</feature>
<dbReference type="STRING" id="1884432.SAMN05518683_103158"/>
<dbReference type="GO" id="GO:0055085">
    <property type="term" value="P:transmembrane transport"/>
    <property type="evidence" value="ECO:0007669"/>
    <property type="project" value="InterPro"/>
</dbReference>